<sequence length="280" mass="31107">MTTGQDDDTTSTEPHKSDAYRLASRDIDFLATDDLRPIRLQLELLKPELSLRREGIRSTIPVFGSARVLPPDVAAAQLEALEHATGSNTASPSQLARARKQVEYAKYYAEAQAFSGLVSKRLQNGDGQNYVIVTGGGPGIMEAANRGAKEAGNRSIGLNITLPHEQAPNPYTSPELCFQFRYFAIRKMHFLLRAKALVAFPGGYGTLDELFEVLTLIQTQKILRIPVVLIGKAFWQRVIDFNFLVEEGMLEEDNINLFETVETANEAVDIIDKFHQEQPA</sequence>
<dbReference type="OrthoDB" id="9801098at2"/>
<dbReference type="Pfam" id="PF03641">
    <property type="entry name" value="Lysine_decarbox"/>
    <property type="match status" value="1"/>
</dbReference>
<evidence type="ECO:0000313" key="4">
    <source>
        <dbReference type="Proteomes" id="UP000032160"/>
    </source>
</evidence>
<dbReference type="Gene3D" id="3.40.50.450">
    <property type="match status" value="1"/>
</dbReference>
<proteinExistence type="inferred from homology"/>
<dbReference type="InterPro" id="IPR052341">
    <property type="entry name" value="LOG_family_nucleotidases"/>
</dbReference>
<gene>
    <name evidence="3" type="ORF">BN1012_Phect613</name>
</gene>
<dbReference type="InterPro" id="IPR031100">
    <property type="entry name" value="LOG_fam"/>
</dbReference>
<comment type="catalytic activity">
    <reaction evidence="1">
        <text>AMP + H2O = D-ribose 5-phosphate + adenine</text>
        <dbReference type="Rhea" id="RHEA:20129"/>
        <dbReference type="ChEBI" id="CHEBI:15377"/>
        <dbReference type="ChEBI" id="CHEBI:16708"/>
        <dbReference type="ChEBI" id="CHEBI:78346"/>
        <dbReference type="ChEBI" id="CHEBI:456215"/>
        <dbReference type="EC" id="3.2.2.4"/>
    </reaction>
</comment>
<name>X5MC58_9HYPH</name>
<evidence type="ECO:0000313" key="3">
    <source>
        <dbReference type="EMBL" id="CDO58827.1"/>
    </source>
</evidence>
<dbReference type="PANTHER" id="PTHR43393:SF3">
    <property type="entry name" value="LYSINE DECARBOXYLASE-LIKE PROTEIN"/>
    <property type="match status" value="1"/>
</dbReference>
<dbReference type="RefSeq" id="WP_043949679.1">
    <property type="nucleotide sequence ID" value="NZ_HG966617.1"/>
</dbReference>
<evidence type="ECO:0000256" key="1">
    <source>
        <dbReference type="ARBA" id="ARBA00000274"/>
    </source>
</evidence>
<keyword evidence="2" id="KW-0203">Cytokinin biosynthesis</keyword>
<dbReference type="EC" id="3.2.2.n1" evidence="2"/>
<protein>
    <recommendedName>
        <fullName evidence="2">Cytokinin riboside 5'-monophosphate phosphoribohydrolase</fullName>
        <ecNumber evidence="2">3.2.2.n1</ecNumber>
    </recommendedName>
</protein>
<dbReference type="InterPro" id="IPR005269">
    <property type="entry name" value="LOG"/>
</dbReference>
<accession>X5MC58</accession>
<dbReference type="PANTHER" id="PTHR43393">
    <property type="entry name" value="CYTOKININ RIBOSIDE 5'-MONOPHOSPHATE PHOSPHORIBOHYDROLASE"/>
    <property type="match status" value="1"/>
</dbReference>
<comment type="similarity">
    <text evidence="2">Belongs to the LOG family.</text>
</comment>
<organism evidence="3 4">
    <name type="scientific">Candidatus Phaeomarinibacter ectocarpi</name>
    <dbReference type="NCBI Taxonomy" id="1458461"/>
    <lineage>
        <taxon>Bacteria</taxon>
        <taxon>Pseudomonadati</taxon>
        <taxon>Pseudomonadota</taxon>
        <taxon>Alphaproteobacteria</taxon>
        <taxon>Hyphomicrobiales</taxon>
        <taxon>Parvibaculaceae</taxon>
        <taxon>Candidatus Phaeomarinibacter</taxon>
    </lineage>
</organism>
<keyword evidence="2 3" id="KW-0378">Hydrolase</keyword>
<dbReference type="STRING" id="1458461.BN1012_Phect613"/>
<dbReference type="AlphaFoldDB" id="X5MC58"/>
<dbReference type="EMBL" id="HG966617">
    <property type="protein sequence ID" value="CDO58827.1"/>
    <property type="molecule type" value="Genomic_DNA"/>
</dbReference>
<dbReference type="HOGENOM" id="CLU_058336_0_0_5"/>
<dbReference type="GO" id="GO:0009691">
    <property type="term" value="P:cytokinin biosynthetic process"/>
    <property type="evidence" value="ECO:0007669"/>
    <property type="project" value="UniProtKB-UniRule"/>
</dbReference>
<reference evidence="3 4" key="1">
    <citation type="journal article" date="2014" name="Front. Genet.">
        <title>Genome and metabolic network of "Candidatus Phaeomarinobacter ectocarpi" Ec32, a new candidate genus of Alphaproteobacteria frequently associated with brown algae.</title>
        <authorList>
            <person name="Dittami S.M."/>
            <person name="Barbeyron T."/>
            <person name="Boyen C."/>
            <person name="Cambefort J."/>
            <person name="Collet G."/>
            <person name="Delage L."/>
            <person name="Gobet A."/>
            <person name="Groisillier A."/>
            <person name="Leblanc C."/>
            <person name="Michel G."/>
            <person name="Scornet D."/>
            <person name="Siegel A."/>
            <person name="Tapia J.E."/>
            <person name="Tonon T."/>
        </authorList>
    </citation>
    <scope>NUCLEOTIDE SEQUENCE [LARGE SCALE GENOMIC DNA]</scope>
    <source>
        <strain evidence="3 4">Ec32</strain>
    </source>
</reference>
<dbReference type="GO" id="GO:0008714">
    <property type="term" value="F:AMP nucleosidase activity"/>
    <property type="evidence" value="ECO:0007669"/>
    <property type="project" value="UniProtKB-EC"/>
</dbReference>
<dbReference type="Proteomes" id="UP000032160">
    <property type="component" value="Chromosome I"/>
</dbReference>
<evidence type="ECO:0000256" key="2">
    <source>
        <dbReference type="RuleBase" id="RU363015"/>
    </source>
</evidence>
<dbReference type="GO" id="GO:0005829">
    <property type="term" value="C:cytosol"/>
    <property type="evidence" value="ECO:0007669"/>
    <property type="project" value="TreeGrafter"/>
</dbReference>
<dbReference type="KEGG" id="pect:BN1012_Phect613"/>
<dbReference type="SUPFAM" id="SSF102405">
    <property type="entry name" value="MCP/YpsA-like"/>
    <property type="match status" value="1"/>
</dbReference>
<dbReference type="PATRIC" id="fig|1458461.3.peg.613"/>
<dbReference type="NCBIfam" id="TIGR00730">
    <property type="entry name" value="Rossman fold protein, TIGR00730 family"/>
    <property type="match status" value="1"/>
</dbReference>
<keyword evidence="3" id="KW-0326">Glycosidase</keyword>
<keyword evidence="4" id="KW-1185">Reference proteome</keyword>